<protein>
    <submittedName>
        <fullName evidence="2">Uncharacterized protein</fullName>
    </submittedName>
</protein>
<dbReference type="EMBL" id="JBHRVD010000001">
    <property type="protein sequence ID" value="MFC3323332.1"/>
    <property type="molecule type" value="Genomic_DNA"/>
</dbReference>
<proteinExistence type="predicted"/>
<feature type="region of interest" description="Disordered" evidence="1">
    <location>
        <begin position="157"/>
        <end position="177"/>
    </location>
</feature>
<evidence type="ECO:0000256" key="1">
    <source>
        <dbReference type="SAM" id="MobiDB-lite"/>
    </source>
</evidence>
<dbReference type="Proteomes" id="UP001595648">
    <property type="component" value="Unassembled WGS sequence"/>
</dbReference>
<accession>A0ABV7MNN2</accession>
<evidence type="ECO:0000313" key="3">
    <source>
        <dbReference type="Proteomes" id="UP001595648"/>
    </source>
</evidence>
<comment type="caution">
    <text evidence="2">The sequence shown here is derived from an EMBL/GenBank/DDBJ whole genome shotgun (WGS) entry which is preliminary data.</text>
</comment>
<sequence>MLDRTAPFPCDVHKIAEQCGIKILKPALHGSMGGKPRICFCPKTLKRIGQAHGADHLRLVLRLIVESEGNAGELQGDVITAVSSVVLTGLVEIRADLFDAIALGQVRTWAQFVKPGCTTAEAMATALLWRLASPERVMPKLSAEEIAAEEKRAAIARKGRENAKRRRIKAAGVARAA</sequence>
<keyword evidence="3" id="KW-1185">Reference proteome</keyword>
<reference evidence="3" key="1">
    <citation type="journal article" date="2019" name="Int. J. Syst. Evol. Microbiol.">
        <title>The Global Catalogue of Microorganisms (GCM) 10K type strain sequencing project: providing services to taxonomists for standard genome sequencing and annotation.</title>
        <authorList>
            <consortium name="The Broad Institute Genomics Platform"/>
            <consortium name="The Broad Institute Genome Sequencing Center for Infectious Disease"/>
            <person name="Wu L."/>
            <person name="Ma J."/>
        </authorList>
    </citation>
    <scope>NUCLEOTIDE SEQUENCE [LARGE SCALE GENOMIC DNA]</scope>
    <source>
        <strain evidence="3">ICMP 19515</strain>
    </source>
</reference>
<dbReference type="RefSeq" id="WP_378979859.1">
    <property type="nucleotide sequence ID" value="NZ_JBHRVD010000001.1"/>
</dbReference>
<evidence type="ECO:0000313" key="2">
    <source>
        <dbReference type="EMBL" id="MFC3323332.1"/>
    </source>
</evidence>
<organism evidence="2 3">
    <name type="scientific">Mesorhizobium cantuariense</name>
    <dbReference type="NCBI Taxonomy" id="1300275"/>
    <lineage>
        <taxon>Bacteria</taxon>
        <taxon>Pseudomonadati</taxon>
        <taxon>Pseudomonadota</taxon>
        <taxon>Alphaproteobacteria</taxon>
        <taxon>Hyphomicrobiales</taxon>
        <taxon>Phyllobacteriaceae</taxon>
        <taxon>Mesorhizobium</taxon>
    </lineage>
</organism>
<name>A0ABV7MNN2_9HYPH</name>
<gene>
    <name evidence="2" type="ORF">ACFOJ9_16315</name>
</gene>